<keyword evidence="2" id="KW-1185">Reference proteome</keyword>
<proteinExistence type="predicted"/>
<protein>
    <submittedName>
        <fullName evidence="1">DUF523 domain-containing protein</fullName>
    </submittedName>
</protein>
<name>A0A549TBR2_9HYPH</name>
<dbReference type="Pfam" id="PF04463">
    <property type="entry name" value="2-thiour_desulf"/>
    <property type="match status" value="1"/>
</dbReference>
<dbReference type="InterPro" id="IPR007553">
    <property type="entry name" value="2-thiour_desulf"/>
</dbReference>
<accession>A0A549TBR2</accession>
<comment type="caution">
    <text evidence="1">The sequence shown here is derived from an EMBL/GenBank/DDBJ whole genome shotgun (WGS) entry which is preliminary data.</text>
</comment>
<dbReference type="PANTHER" id="PTHR30087">
    <property type="entry name" value="INNER MEMBRANE PROTEIN"/>
    <property type="match status" value="1"/>
</dbReference>
<dbReference type="PANTHER" id="PTHR30087:SF1">
    <property type="entry name" value="HYPOTHETICAL CYTOSOLIC PROTEIN"/>
    <property type="match status" value="1"/>
</dbReference>
<organism evidence="1 2">
    <name type="scientific">Rhizobium straminoryzae</name>
    <dbReference type="NCBI Taxonomy" id="1387186"/>
    <lineage>
        <taxon>Bacteria</taxon>
        <taxon>Pseudomonadati</taxon>
        <taxon>Pseudomonadota</taxon>
        <taxon>Alphaproteobacteria</taxon>
        <taxon>Hyphomicrobiales</taxon>
        <taxon>Rhizobiaceae</taxon>
        <taxon>Rhizobium/Agrobacterium group</taxon>
        <taxon>Rhizobium</taxon>
    </lineage>
</organism>
<evidence type="ECO:0000313" key="2">
    <source>
        <dbReference type="Proteomes" id="UP000316801"/>
    </source>
</evidence>
<sequence>MRANILISACLLGQPVRYDGRGKLLSHPALGRWQGEGRLVSFCPELAGGMAVPRPPAEIEAGGTGEDVLAGRARVLEVTGGDVTGVFLAGAEKALSFAREKECAYALLIDGSPSCGSLAIYDGSFSGVKHAGQGVTAALLMRAGIAVFSDREIEALAALT</sequence>
<gene>
    <name evidence="1" type="ORF">FNA46_09220</name>
</gene>
<reference evidence="1 2" key="1">
    <citation type="submission" date="2019-07" db="EMBL/GenBank/DDBJ databases">
        <title>Ln-dependent methylotrophs.</title>
        <authorList>
            <person name="Tani A."/>
        </authorList>
    </citation>
    <scope>NUCLEOTIDE SEQUENCE [LARGE SCALE GENOMIC DNA]</scope>
    <source>
        <strain evidence="1 2">SM12</strain>
    </source>
</reference>
<dbReference type="EMBL" id="VJMG01000021">
    <property type="protein sequence ID" value="TRL39320.1"/>
    <property type="molecule type" value="Genomic_DNA"/>
</dbReference>
<dbReference type="AlphaFoldDB" id="A0A549TBR2"/>
<evidence type="ECO:0000313" key="1">
    <source>
        <dbReference type="EMBL" id="TRL39320.1"/>
    </source>
</evidence>
<dbReference type="Proteomes" id="UP000316801">
    <property type="component" value="Unassembled WGS sequence"/>
</dbReference>